<sequence>MHYERVRTDLSQAERTIKTALRSTVDSEAEKTALEEALGLVQQARDICRVAQKASIQVQITQGMEMQ</sequence>
<organism evidence="1 2">
    <name type="scientific">Hungatella hathewayi</name>
    <dbReference type="NCBI Taxonomy" id="154046"/>
    <lineage>
        <taxon>Bacteria</taxon>
        <taxon>Bacillati</taxon>
        <taxon>Bacillota</taxon>
        <taxon>Clostridia</taxon>
        <taxon>Lachnospirales</taxon>
        <taxon>Lachnospiraceae</taxon>
        <taxon>Hungatella</taxon>
    </lineage>
</organism>
<name>A0A3E4U1W0_9FIRM</name>
<gene>
    <name evidence="1" type="ORF">DXC39_23780</name>
</gene>
<dbReference type="EMBL" id="QSSQ01000032">
    <property type="protein sequence ID" value="RGL99157.1"/>
    <property type="molecule type" value="Genomic_DNA"/>
</dbReference>
<accession>A0A3E4U1W0</accession>
<evidence type="ECO:0000313" key="2">
    <source>
        <dbReference type="Proteomes" id="UP000261257"/>
    </source>
</evidence>
<evidence type="ECO:0000313" key="1">
    <source>
        <dbReference type="EMBL" id="RGL99157.1"/>
    </source>
</evidence>
<proteinExistence type="predicted"/>
<comment type="caution">
    <text evidence="1">The sequence shown here is derived from an EMBL/GenBank/DDBJ whole genome shotgun (WGS) entry which is preliminary data.</text>
</comment>
<dbReference type="Proteomes" id="UP000261257">
    <property type="component" value="Unassembled WGS sequence"/>
</dbReference>
<dbReference type="AlphaFoldDB" id="A0A3E4U1W0"/>
<protein>
    <submittedName>
        <fullName evidence="1">Uncharacterized protein</fullName>
    </submittedName>
</protein>
<reference evidence="1 2" key="1">
    <citation type="submission" date="2018-08" db="EMBL/GenBank/DDBJ databases">
        <title>A genome reference for cultivated species of the human gut microbiota.</title>
        <authorList>
            <person name="Zou Y."/>
            <person name="Xue W."/>
            <person name="Luo G."/>
        </authorList>
    </citation>
    <scope>NUCLEOTIDE SEQUENCE [LARGE SCALE GENOMIC DNA]</scope>
    <source>
        <strain evidence="1 2">TF05-11AC</strain>
    </source>
</reference>